<evidence type="ECO:0000259" key="1">
    <source>
        <dbReference type="Pfam" id="PF06985"/>
    </source>
</evidence>
<accession>A0A8K0SR24</accession>
<evidence type="ECO:0000313" key="3">
    <source>
        <dbReference type="Proteomes" id="UP000813444"/>
    </source>
</evidence>
<dbReference type="EMBL" id="JAGPNK010000004">
    <property type="protein sequence ID" value="KAH7322449.1"/>
    <property type="molecule type" value="Genomic_DNA"/>
</dbReference>
<evidence type="ECO:0000313" key="2">
    <source>
        <dbReference type="EMBL" id="KAH7322449.1"/>
    </source>
</evidence>
<comment type="caution">
    <text evidence="2">The sequence shown here is derived from an EMBL/GenBank/DDBJ whole genome shotgun (WGS) entry which is preliminary data.</text>
</comment>
<dbReference type="PANTHER" id="PTHR24148:SF64">
    <property type="entry name" value="HETEROKARYON INCOMPATIBILITY DOMAIN-CONTAINING PROTEIN"/>
    <property type="match status" value="1"/>
</dbReference>
<dbReference type="PANTHER" id="PTHR24148">
    <property type="entry name" value="ANKYRIN REPEAT DOMAIN-CONTAINING PROTEIN 39 HOMOLOG-RELATED"/>
    <property type="match status" value="1"/>
</dbReference>
<organism evidence="2 3">
    <name type="scientific">Stachybotrys elegans</name>
    <dbReference type="NCBI Taxonomy" id="80388"/>
    <lineage>
        <taxon>Eukaryota</taxon>
        <taxon>Fungi</taxon>
        <taxon>Dikarya</taxon>
        <taxon>Ascomycota</taxon>
        <taxon>Pezizomycotina</taxon>
        <taxon>Sordariomycetes</taxon>
        <taxon>Hypocreomycetidae</taxon>
        <taxon>Hypocreales</taxon>
        <taxon>Stachybotryaceae</taxon>
        <taxon>Stachybotrys</taxon>
    </lineage>
</organism>
<feature type="non-terminal residue" evidence="2">
    <location>
        <position position="637"/>
    </location>
</feature>
<reference evidence="2" key="1">
    <citation type="journal article" date="2021" name="Nat. Commun.">
        <title>Genetic determinants of endophytism in the Arabidopsis root mycobiome.</title>
        <authorList>
            <person name="Mesny F."/>
            <person name="Miyauchi S."/>
            <person name="Thiergart T."/>
            <person name="Pickel B."/>
            <person name="Atanasova L."/>
            <person name="Karlsson M."/>
            <person name="Huettel B."/>
            <person name="Barry K.W."/>
            <person name="Haridas S."/>
            <person name="Chen C."/>
            <person name="Bauer D."/>
            <person name="Andreopoulos W."/>
            <person name="Pangilinan J."/>
            <person name="LaButti K."/>
            <person name="Riley R."/>
            <person name="Lipzen A."/>
            <person name="Clum A."/>
            <person name="Drula E."/>
            <person name="Henrissat B."/>
            <person name="Kohler A."/>
            <person name="Grigoriev I.V."/>
            <person name="Martin F.M."/>
            <person name="Hacquard S."/>
        </authorList>
    </citation>
    <scope>NUCLEOTIDE SEQUENCE</scope>
    <source>
        <strain evidence="2">MPI-CAGE-CH-0235</strain>
    </source>
</reference>
<dbReference type="Pfam" id="PF06985">
    <property type="entry name" value="HET"/>
    <property type="match status" value="1"/>
</dbReference>
<dbReference type="OrthoDB" id="2157530at2759"/>
<sequence>MDVFSYDTTLHGSSETGTIRLIDLQPIRDQSPLSCELRYVSLDDQPLYDAISYCWGGQMASKTISCNGKSLLITENLHDALCRFREPDKVVTLWADAICINQIDLKEKNEQVPLMGRIYSQANKVKVWLGFTDEDMTPTADLVSKLTTLAAMYSQQLNVTLEDVYDPDSTVWFELQYKMTKRKDLIAQCPPFLRLLQQPWFSRVWAIQEVALAYDRSWLYYGNLKLQWSDVSLAIYFSFKTGLFQVCMASDDTQQPRLVQRAYAMARTSVYYKQEKSQDGLGMAWMLCANRSAKATDPRDKIYGLLGMAKAGEGQSSQLFITPDYSVDTCSLYQRVTEKFLERHPKFYILSHGNTLNSSADHSCNLPSWVIDWDNTEMGDLDAAVTLDQEYESGLHSRYNACLADEWPKVYTVDGKVLKLTGFLHDEIVDCADLFSNAQFVSTYRYLSFHERGLLLEKGLYEAAQLWRLKPGSLYIHTGEDYLDAFTQTILMGDTLGQPAGALRAVTKSVLRISTWVSFLANSWFGRSPLRLWAGMKLFGRIPVLSTQPITVPELFSLVMRGMSNHVVFRTREGYIGVTSSQRAQIGDRVALVQGGFMPLLLRPADGSSWSLVGDAYIHGMMLGEAFDPNKCAELCL</sequence>
<dbReference type="AlphaFoldDB" id="A0A8K0SR24"/>
<dbReference type="Pfam" id="PF26639">
    <property type="entry name" value="Het-6_barrel"/>
    <property type="match status" value="1"/>
</dbReference>
<feature type="domain" description="Heterokaryon incompatibility" evidence="1">
    <location>
        <begin position="48"/>
        <end position="209"/>
    </location>
</feature>
<keyword evidence="3" id="KW-1185">Reference proteome</keyword>
<dbReference type="InterPro" id="IPR010730">
    <property type="entry name" value="HET"/>
</dbReference>
<dbReference type="Proteomes" id="UP000813444">
    <property type="component" value="Unassembled WGS sequence"/>
</dbReference>
<protein>
    <submittedName>
        <fullName evidence="2">Heterokaryon incompatibility protein-domain-containing protein</fullName>
    </submittedName>
</protein>
<name>A0A8K0SR24_9HYPO</name>
<dbReference type="InterPro" id="IPR052895">
    <property type="entry name" value="HetReg/Transcr_Mod"/>
</dbReference>
<proteinExistence type="predicted"/>
<gene>
    <name evidence="2" type="ORF">B0I35DRAFT_425822</name>
</gene>